<dbReference type="SMART" id="SM00283">
    <property type="entry name" value="MA"/>
    <property type="match status" value="1"/>
</dbReference>
<dbReference type="Pfam" id="PF00015">
    <property type="entry name" value="MCPsignal"/>
    <property type="match status" value="1"/>
</dbReference>
<dbReference type="FunFam" id="1.10.287.950:FF:000001">
    <property type="entry name" value="Methyl-accepting chemotaxis sensory transducer"/>
    <property type="match status" value="1"/>
</dbReference>
<comment type="similarity">
    <text evidence="3">Belongs to the methyl-accepting chemotaxis (MCP) protein family.</text>
</comment>
<protein>
    <submittedName>
        <fullName evidence="7">Methyl-accepting chemotaxis protein</fullName>
    </submittedName>
</protein>
<evidence type="ECO:0000256" key="1">
    <source>
        <dbReference type="ARBA" id="ARBA00004370"/>
    </source>
</evidence>
<dbReference type="PRINTS" id="PR00260">
    <property type="entry name" value="CHEMTRNSDUCR"/>
</dbReference>
<dbReference type="InterPro" id="IPR004090">
    <property type="entry name" value="Chemotax_Me-accpt_rcpt"/>
</dbReference>
<dbReference type="GO" id="GO:0005886">
    <property type="term" value="C:plasma membrane"/>
    <property type="evidence" value="ECO:0007669"/>
    <property type="project" value="TreeGrafter"/>
</dbReference>
<dbReference type="PANTHER" id="PTHR43531:SF14">
    <property type="entry name" value="METHYL-ACCEPTING CHEMOTAXIS PROTEIN I-RELATED"/>
    <property type="match status" value="1"/>
</dbReference>
<dbReference type="SUPFAM" id="SSF58104">
    <property type="entry name" value="Methyl-accepting chemotaxis protein (MCP) signaling domain"/>
    <property type="match status" value="1"/>
</dbReference>
<dbReference type="InterPro" id="IPR004089">
    <property type="entry name" value="MCPsignal_dom"/>
</dbReference>
<dbReference type="PROSITE" id="PS50111">
    <property type="entry name" value="CHEMOTAXIS_TRANSDUC_2"/>
    <property type="match status" value="1"/>
</dbReference>
<comment type="subcellular location">
    <subcellularLocation>
        <location evidence="1">Membrane</location>
    </subcellularLocation>
</comment>
<sequence length="556" mass="59148">MKWLANLQLSTKLMISFLSVLLLGVLLGGFSIVQLARVNQTSTDMEQHWMPSVRNTLTMSSNIANLRIKALQHILSDSDAEWSRYEGEMATILATFEQNRTEYAKLIASPAEQMVYDSFMANWGDFLAERKKVLALSREHKDAEALAVIRGLSQQKYNAANADLTKLGDMNIEGGRKASQAGDEIYHDSRHMIMWCLGSMAVFSMGIVFLLMRNVLGQLGGDPAYAASIVRRIASGDLSVSVDTRRHDTQSLLYFMKEMRDNLAGIVNQVRGGANSIASATNQIAAGNLDLSSRTEQQAGSLEETASSMEEMTATVKQNADNAQQANQMAINAADVARKGGAVVSQVVETMTAINTSSGKIADIIGVIDGIAFQTNILALNAAVEAARAGEQGRGFAVVATEVRSLAQRSAAAAKEIKALIEDSSAKVHSGTMLVEEAGATMAAIVTSIRNVTDIMGDISAASREQTAGIEQINEAVTQMDQVTQENAALVEEAAAAAASLQQQAGALVDIVSQFKTEAAEAAPQHAAARASAAPRAAKSMRLMSQLGGVPAPLPA</sequence>
<dbReference type="GO" id="GO:0004888">
    <property type="term" value="F:transmembrane signaling receptor activity"/>
    <property type="evidence" value="ECO:0007669"/>
    <property type="project" value="InterPro"/>
</dbReference>
<reference evidence="7 8" key="1">
    <citation type="submission" date="2019-11" db="EMBL/GenBank/DDBJ databases">
        <title>Novel species isolated from a subtropical stream in China.</title>
        <authorList>
            <person name="Lu H."/>
        </authorList>
    </citation>
    <scope>NUCLEOTIDE SEQUENCE [LARGE SCALE GENOMIC DNA]</scope>
    <source>
        <strain evidence="7 8">FT92W</strain>
    </source>
</reference>
<keyword evidence="8" id="KW-1185">Reference proteome</keyword>
<dbReference type="GO" id="GO:0007165">
    <property type="term" value="P:signal transduction"/>
    <property type="evidence" value="ECO:0007669"/>
    <property type="project" value="UniProtKB-KW"/>
</dbReference>
<dbReference type="CDD" id="cd11386">
    <property type="entry name" value="MCP_signal"/>
    <property type="match status" value="1"/>
</dbReference>
<evidence type="ECO:0000256" key="4">
    <source>
        <dbReference type="PROSITE-ProRule" id="PRU00284"/>
    </source>
</evidence>
<evidence type="ECO:0000256" key="3">
    <source>
        <dbReference type="ARBA" id="ARBA00029447"/>
    </source>
</evidence>
<keyword evidence="4" id="KW-0807">Transducer</keyword>
<gene>
    <name evidence="7" type="ORF">GJ700_13835</name>
</gene>
<name>A0A7X2INM4_9BURK</name>
<keyword evidence="5" id="KW-0812">Transmembrane</keyword>
<comment type="caution">
    <text evidence="7">The sequence shown here is derived from an EMBL/GenBank/DDBJ whole genome shotgun (WGS) entry which is preliminary data.</text>
</comment>
<dbReference type="PANTHER" id="PTHR43531">
    <property type="entry name" value="PROTEIN ICFG"/>
    <property type="match status" value="1"/>
</dbReference>
<keyword evidence="5" id="KW-1133">Transmembrane helix</keyword>
<keyword evidence="2" id="KW-0488">Methylation</keyword>
<evidence type="ECO:0000259" key="6">
    <source>
        <dbReference type="PROSITE" id="PS50111"/>
    </source>
</evidence>
<dbReference type="EMBL" id="WKJJ01000008">
    <property type="protein sequence ID" value="MRV72788.1"/>
    <property type="molecule type" value="Genomic_DNA"/>
</dbReference>
<organism evidence="7 8">
    <name type="scientific">Pseudoduganella rivuli</name>
    <dbReference type="NCBI Taxonomy" id="2666085"/>
    <lineage>
        <taxon>Bacteria</taxon>
        <taxon>Pseudomonadati</taxon>
        <taxon>Pseudomonadota</taxon>
        <taxon>Betaproteobacteria</taxon>
        <taxon>Burkholderiales</taxon>
        <taxon>Oxalobacteraceae</taxon>
        <taxon>Telluria group</taxon>
        <taxon>Pseudoduganella</taxon>
    </lineage>
</organism>
<feature type="transmembrane region" description="Helical" evidence="5">
    <location>
        <begin position="192"/>
        <end position="212"/>
    </location>
</feature>
<evidence type="ECO:0000313" key="7">
    <source>
        <dbReference type="EMBL" id="MRV72788.1"/>
    </source>
</evidence>
<dbReference type="Pfam" id="PF12729">
    <property type="entry name" value="4HB_MCP_1"/>
    <property type="match status" value="1"/>
</dbReference>
<dbReference type="CDD" id="cd19411">
    <property type="entry name" value="MCP2201-like_sensor"/>
    <property type="match status" value="1"/>
</dbReference>
<dbReference type="RefSeq" id="WP_154374732.1">
    <property type="nucleotide sequence ID" value="NZ_WKJJ01000008.1"/>
</dbReference>
<dbReference type="GO" id="GO:0006935">
    <property type="term" value="P:chemotaxis"/>
    <property type="evidence" value="ECO:0007669"/>
    <property type="project" value="InterPro"/>
</dbReference>
<evidence type="ECO:0000256" key="2">
    <source>
        <dbReference type="ARBA" id="ARBA00022481"/>
    </source>
</evidence>
<proteinExistence type="inferred from homology"/>
<dbReference type="InterPro" id="IPR024478">
    <property type="entry name" value="HlyB_4HB_MCP"/>
</dbReference>
<dbReference type="AlphaFoldDB" id="A0A7X2INM4"/>
<dbReference type="Gene3D" id="1.10.287.950">
    <property type="entry name" value="Methyl-accepting chemotaxis protein"/>
    <property type="match status" value="1"/>
</dbReference>
<evidence type="ECO:0000256" key="5">
    <source>
        <dbReference type="SAM" id="Phobius"/>
    </source>
</evidence>
<feature type="domain" description="Methyl-accepting transducer" evidence="6">
    <location>
        <begin position="273"/>
        <end position="502"/>
    </location>
</feature>
<accession>A0A7X2INM4</accession>
<dbReference type="InterPro" id="IPR047347">
    <property type="entry name" value="YvaQ-like_sensor"/>
</dbReference>
<keyword evidence="5" id="KW-0472">Membrane</keyword>
<evidence type="ECO:0000313" key="8">
    <source>
        <dbReference type="Proteomes" id="UP000446768"/>
    </source>
</evidence>
<dbReference type="InterPro" id="IPR051310">
    <property type="entry name" value="MCP_chemotaxis"/>
</dbReference>
<dbReference type="Proteomes" id="UP000446768">
    <property type="component" value="Unassembled WGS sequence"/>
</dbReference>